<evidence type="ECO:0000256" key="7">
    <source>
        <dbReference type="ARBA" id="ARBA00022614"/>
    </source>
</evidence>
<dbReference type="InterPro" id="IPR051071">
    <property type="entry name" value="LRR-bact_E3_ubiq_ligases"/>
</dbReference>
<dbReference type="OrthoDB" id="1467561at2"/>
<dbReference type="GO" id="GO:0061630">
    <property type="term" value="F:ubiquitin protein ligase activity"/>
    <property type="evidence" value="ECO:0007669"/>
    <property type="project" value="UniProtKB-EC"/>
</dbReference>
<comment type="subcellular location">
    <subcellularLocation>
        <location evidence="2">Host cytoplasm</location>
    </subcellularLocation>
    <subcellularLocation>
        <location evidence="3">Secreted</location>
    </subcellularLocation>
</comment>
<dbReference type="STRING" id="95300.SAMN05216558_0692"/>
<dbReference type="InterPro" id="IPR032675">
    <property type="entry name" value="LRR_dom_sf"/>
</dbReference>
<evidence type="ECO:0000256" key="4">
    <source>
        <dbReference type="ARBA" id="ARBA00009868"/>
    </source>
</evidence>
<dbReference type="PROSITE" id="PS52053">
    <property type="entry name" value="NEL"/>
    <property type="match status" value="1"/>
</dbReference>
<evidence type="ECO:0000256" key="6">
    <source>
        <dbReference type="ARBA" id="ARBA00022525"/>
    </source>
</evidence>
<feature type="domain" description="NEL" evidence="14">
    <location>
        <begin position="1315"/>
        <end position="1603"/>
    </location>
</feature>
<dbReference type="InterPro" id="IPR001611">
    <property type="entry name" value="Leu-rich_rpt"/>
</dbReference>
<dbReference type="GO" id="GO:0016567">
    <property type="term" value="P:protein ubiquitination"/>
    <property type="evidence" value="ECO:0007669"/>
    <property type="project" value="InterPro"/>
</dbReference>
<evidence type="ECO:0000256" key="9">
    <source>
        <dbReference type="ARBA" id="ARBA00022737"/>
    </source>
</evidence>
<evidence type="ECO:0000259" key="14">
    <source>
        <dbReference type="PROSITE" id="PS52053"/>
    </source>
</evidence>
<dbReference type="GO" id="GO:0030430">
    <property type="term" value="C:host cell cytoplasm"/>
    <property type="evidence" value="ECO:0007669"/>
    <property type="project" value="UniProtKB-SubCell"/>
</dbReference>
<evidence type="ECO:0000256" key="1">
    <source>
        <dbReference type="ARBA" id="ARBA00000900"/>
    </source>
</evidence>
<dbReference type="PANTHER" id="PTHR47114:SF3">
    <property type="entry name" value="LEUCINE-RICH ALPHA-2-GLYCOPROTEIN-LIKE"/>
    <property type="match status" value="1"/>
</dbReference>
<dbReference type="Gene3D" id="3.80.10.10">
    <property type="entry name" value="Ribonuclease Inhibitor"/>
    <property type="match status" value="1"/>
</dbReference>
<comment type="PTM">
    <text evidence="13">Ubiquitinated in the presence of host E1 ubiquitin-activating enzyme, E2 ubiquitin-conjugating enzyme and ubiquitin.</text>
</comment>
<sequence>MSSTTPNTTPVAVAMTPEQRLEALLEHTGDLDKAEALQASIPDWLANADDKVVQALNDAFQQSLVAQGKVATALKKLKPLDEFCKEQLTTLLKDKWAVDVDVELDMLDISTTKYGSITPLPIGYLVSETIVSSSLLHAAMENFTTEEARIGGFSAASVIRIGGEAQTGTEITPTKFATLCRELDLGARYQRHITEALALPPKPANGAVPDERASTADIRRLKVFDMQVALHMAYLKKHITPAVYAMLSSVMEQDLPAARTKGALFNGEPVLWQGLSIHDVCICGVLIFSKVSIDTDPKTRCVVYMANEPQRPFYEYASLEDFKAYLTLHLQSTRYKKTFIEQHLHGHDKTDFFTQFDKGRTLGSLAATPADTCVADFMFSAFVSSTQENARILAVPTADVDEQQREKTLQMLLNGGLVLLNAASFFVPVIGQLMLASAALEIVSEVYEGVLDWTHGERTEALKHLLNVVENVAQMAAFAAGGKVIASALKKGGQAQATFFDGLEAVTPADGKAKLWKPDLEPYKQRTALPQNTQVDAQGLYRHAGQTSIAMDGAYYGVTRNTSEEAWTLKHAVRTDAYQPVLEQTLEGGWRHAHEHAHEWRDGAEALGRTDPRLRDADSDLAAIADITDTTPEKLHYLHESNLRLPQQLSDCAERFRLNRRITALITAMEQGRTANTDFVQEQLHTLPRLPGWPPERFIEVRDENDRVLSRFPKTARVDDDANSVHVTQAQLDSGQLLETVIEGLYSREVEGIIGHTTTESKPLLLAKKIAASLKGNRRPLHEWLYETYDGTATGDVATLREQVPDLPVRLCQELWENASARDRLFLRERKVLGVDLAWQISEARATLRQDRALIGLHLPQLANADTDKLALGLMDRLSGWEDGFRLEVRQGSRTGTLLDSVGEADASSRGTIVKTSTGYQVTQVNGNVFSTVASETLPQAILDALPATQRTRMGFTGDDALDVASLRSRLMSSATGDPARTARVLRDERIVTPKHLSACVQASPPAATAHARGLIRKVKKLYPLFTDEQASAFLDEAGSTLMLRAKRVRELGQQLKTLRQVLHAWRDDVEQMKKLPGQLKDIRASRRQVANTLENCWRRVAPRNQAATTLTLERSPVGALPTLTEQDVAHVRSLSIKDMQAGDELAYFLRPFKGLVSLELDRNQLTRLPEALSHMPNLEHLRLDGNKIQLTEHTLRKLADMRNLRTLGLSDNRLGATVDVRKMFDLQALILRDTHATELPVGLSRLPYLDFVDLRDNQIRELPAWLFGVPRQFAQTINLRNNPISPASRASLVAYRDATGVGMGLLDNLTVTLSEQRARDLWMSNPLEQTYANRNRAWLALKNEPGSTGFFELLAELGSSTDSRRVLDDMTRRVWSVIDAAQADPGLRDQLLSMAVRANCADAAATIFSNLEVAVDIDRVVRQSLNAHDQAARLLGLGRRLFRLDYLAKIAREDVLADPTLDPVEVELAYRIGLAERLELVGQPYGMRYASLSGVTDASLETAYNRITTAELSAELSTFISGRDFWSDFMRRHHQQQFTDLVSPFHERMATAFESEATLGTAYRSTVDGIAAELKTAETALLKRLTVAAMEADEARVCFALN</sequence>
<keyword evidence="9" id="KW-0677">Repeat</keyword>
<proteinExistence type="inferred from homology"/>
<evidence type="ECO:0000256" key="13">
    <source>
        <dbReference type="PROSITE-ProRule" id="PRU01398"/>
    </source>
</evidence>
<dbReference type="SUPFAM" id="SSF52058">
    <property type="entry name" value="L domain-like"/>
    <property type="match status" value="1"/>
</dbReference>
<comment type="catalytic activity">
    <reaction evidence="1">
        <text>S-ubiquitinyl-[E2 ubiquitin-conjugating enzyme]-L-cysteine + [acceptor protein]-L-lysine = [E2 ubiquitin-conjugating enzyme]-L-cysteine + N(6)-ubiquitinyl-[acceptor protein]-L-lysine.</text>
        <dbReference type="EC" id="2.3.2.27"/>
    </reaction>
</comment>
<keyword evidence="8 13" id="KW-0808">Transferase</keyword>
<dbReference type="InterPro" id="IPR046673">
    <property type="entry name" value="ToxA_N"/>
</dbReference>
<dbReference type="EC" id="2.3.2.27" evidence="5"/>
<dbReference type="PANTHER" id="PTHR47114">
    <property type="match status" value="1"/>
</dbReference>
<evidence type="ECO:0000256" key="10">
    <source>
        <dbReference type="ARBA" id="ARBA00022843"/>
    </source>
</evidence>
<feature type="active site" description="Glycyl thioester intermediate" evidence="13">
    <location>
        <position position="1401"/>
    </location>
</feature>
<reference evidence="16" key="1">
    <citation type="journal article" date="2019" name="bioRxiv">
        <title>Bacterially produced spermidine induces plant systemic susceptibility to pathogens.</title>
        <authorList>
            <person name="Melnyk R.A."/>
            <person name="Beskrovnaya P.A."/>
            <person name="Liu Z."/>
            <person name="Song Y."/>
            <person name="Haney C.H."/>
        </authorList>
    </citation>
    <scope>NUCLEOTIDE SEQUENCE [LARGE SCALE GENOMIC DNA]</scope>
    <source>
        <strain evidence="16">Dha-51</strain>
    </source>
</reference>
<keyword evidence="7" id="KW-0433">Leucine-rich repeat</keyword>
<evidence type="ECO:0000256" key="5">
    <source>
        <dbReference type="ARBA" id="ARBA00012483"/>
    </source>
</evidence>
<keyword evidence="11" id="KW-0843">Virulence</keyword>
<dbReference type="GO" id="GO:0005576">
    <property type="term" value="C:extracellular region"/>
    <property type="evidence" value="ECO:0007669"/>
    <property type="project" value="UniProtKB-SubCell"/>
</dbReference>
<keyword evidence="6 13" id="KW-0964">Secreted</keyword>
<evidence type="ECO:0000256" key="12">
    <source>
        <dbReference type="ARBA" id="ARBA00023200"/>
    </source>
</evidence>
<evidence type="ECO:0000313" key="15">
    <source>
        <dbReference type="EMBL" id="TDB62860.1"/>
    </source>
</evidence>
<evidence type="ECO:0000256" key="3">
    <source>
        <dbReference type="ARBA" id="ARBA00004613"/>
    </source>
</evidence>
<keyword evidence="12 13" id="KW-1035">Host cytoplasm</keyword>
<comment type="similarity">
    <text evidence="4 13">Belongs to the LRR-containing bacterial E3 ligase family.</text>
</comment>
<dbReference type="InterPro" id="IPR003591">
    <property type="entry name" value="Leu-rich_rpt_typical-subtyp"/>
</dbReference>
<dbReference type="Pfam" id="PF14496">
    <property type="entry name" value="NEL"/>
    <property type="match status" value="1"/>
</dbReference>
<evidence type="ECO:0000256" key="2">
    <source>
        <dbReference type="ARBA" id="ARBA00004192"/>
    </source>
</evidence>
<dbReference type="RefSeq" id="WP_093216192.1">
    <property type="nucleotide sequence ID" value="NZ_LT629803.1"/>
</dbReference>
<dbReference type="Proteomes" id="UP000295254">
    <property type="component" value="Unassembled WGS sequence"/>
</dbReference>
<dbReference type="Gene3D" id="1.20.58.360">
    <property type="entry name" value="Shigella T3SS effector IpaH defines"/>
    <property type="match status" value="1"/>
</dbReference>
<comment type="caution">
    <text evidence="15">The sequence shown here is derived from an EMBL/GenBank/DDBJ whole genome shotgun (WGS) entry which is preliminary data.</text>
</comment>
<evidence type="ECO:0000256" key="11">
    <source>
        <dbReference type="ARBA" id="ARBA00023026"/>
    </source>
</evidence>
<keyword evidence="16" id="KW-1185">Reference proteome</keyword>
<evidence type="ECO:0000256" key="8">
    <source>
        <dbReference type="ARBA" id="ARBA00022679"/>
    </source>
</evidence>
<dbReference type="Pfam" id="PF13855">
    <property type="entry name" value="LRR_8"/>
    <property type="match status" value="1"/>
</dbReference>
<keyword evidence="13" id="KW-0833">Ubl conjugation pathway</keyword>
<dbReference type="SMART" id="SM00369">
    <property type="entry name" value="LRR_TYP"/>
    <property type="match status" value="4"/>
</dbReference>
<dbReference type="EMBL" id="RRZK01000017">
    <property type="protein sequence ID" value="TDB62860.1"/>
    <property type="molecule type" value="Genomic_DNA"/>
</dbReference>
<accession>A0A1H2MG82</accession>
<dbReference type="InterPro" id="IPR029487">
    <property type="entry name" value="NEL_dom"/>
</dbReference>
<dbReference type="Pfam" id="PF20178">
    <property type="entry name" value="ToxA_N"/>
    <property type="match status" value="1"/>
</dbReference>
<gene>
    <name evidence="15" type="ORF">EIY72_13290</name>
</gene>
<name>A0A1H2MG82_PSEVA</name>
<keyword evidence="10 13" id="KW-0832">Ubl conjugation</keyword>
<evidence type="ECO:0000313" key="16">
    <source>
        <dbReference type="Proteomes" id="UP000295254"/>
    </source>
</evidence>
<protein>
    <recommendedName>
        <fullName evidence="5">RING-type E3 ubiquitin transferase</fullName>
        <ecNumber evidence="5">2.3.2.27</ecNumber>
    </recommendedName>
</protein>
<organism evidence="15 16">
    <name type="scientific">Pseudomonas vancouverensis</name>
    <dbReference type="NCBI Taxonomy" id="95300"/>
    <lineage>
        <taxon>Bacteria</taxon>
        <taxon>Pseudomonadati</taxon>
        <taxon>Pseudomonadota</taxon>
        <taxon>Gammaproteobacteria</taxon>
        <taxon>Pseudomonadales</taxon>
        <taxon>Pseudomonadaceae</taxon>
        <taxon>Pseudomonas</taxon>
    </lineage>
</organism>